<keyword evidence="3" id="KW-1185">Reference proteome</keyword>
<feature type="compositionally biased region" description="Polar residues" evidence="1">
    <location>
        <begin position="96"/>
        <end position="116"/>
    </location>
</feature>
<feature type="compositionally biased region" description="Basic and acidic residues" evidence="1">
    <location>
        <begin position="282"/>
        <end position="301"/>
    </location>
</feature>
<evidence type="ECO:0000313" key="3">
    <source>
        <dbReference type="Proteomes" id="UP000747110"/>
    </source>
</evidence>
<feature type="region of interest" description="Disordered" evidence="1">
    <location>
        <begin position="276"/>
        <end position="301"/>
    </location>
</feature>
<proteinExistence type="predicted"/>
<dbReference type="AlphaFoldDB" id="A0A8J4CJR2"/>
<reference evidence="2" key="1">
    <citation type="journal article" date="2021" name="Proc. Natl. Acad. Sci. U.S.A.">
        <title>Three genomes in the algal genus Volvox reveal the fate of a haploid sex-determining region after a transition to homothallism.</title>
        <authorList>
            <person name="Yamamoto K."/>
            <person name="Hamaji T."/>
            <person name="Kawai-Toyooka H."/>
            <person name="Matsuzaki R."/>
            <person name="Takahashi F."/>
            <person name="Nishimura Y."/>
            <person name="Kawachi M."/>
            <person name="Noguchi H."/>
            <person name="Minakuchi Y."/>
            <person name="Umen J.G."/>
            <person name="Toyoda A."/>
            <person name="Nozaki H."/>
        </authorList>
    </citation>
    <scope>NUCLEOTIDE SEQUENCE</scope>
    <source>
        <strain evidence="2">NIES-3786</strain>
    </source>
</reference>
<protein>
    <submittedName>
        <fullName evidence="2">Uncharacterized protein</fullName>
    </submittedName>
</protein>
<evidence type="ECO:0000256" key="1">
    <source>
        <dbReference type="SAM" id="MobiDB-lite"/>
    </source>
</evidence>
<accession>A0A8J4CJR2</accession>
<name>A0A8J4CJR2_9CHLO</name>
<feature type="region of interest" description="Disordered" evidence="1">
    <location>
        <begin position="226"/>
        <end position="256"/>
    </location>
</feature>
<comment type="caution">
    <text evidence="2">The sequence shown here is derived from an EMBL/GenBank/DDBJ whole genome shotgun (WGS) entry which is preliminary data.</text>
</comment>
<gene>
    <name evidence="2" type="ORF">Vretifemale_12092</name>
</gene>
<organism evidence="2 3">
    <name type="scientific">Volvox reticuliferus</name>
    <dbReference type="NCBI Taxonomy" id="1737510"/>
    <lineage>
        <taxon>Eukaryota</taxon>
        <taxon>Viridiplantae</taxon>
        <taxon>Chlorophyta</taxon>
        <taxon>core chlorophytes</taxon>
        <taxon>Chlorophyceae</taxon>
        <taxon>CS clade</taxon>
        <taxon>Chlamydomonadales</taxon>
        <taxon>Volvocaceae</taxon>
        <taxon>Volvox</taxon>
    </lineage>
</organism>
<dbReference type="OrthoDB" id="535705at2759"/>
<sequence>LSLFRYRMVSIMGASLSSTARQIAQRVAPGAQRKLKPFTSEELETLKRMAEQDLARMRELPSMDEMNAKDVTLDDLLSKLGGAIAGRDLSPDGPSEASTSGRTSVQMPPARPSQSLRAAEASSWKSVQSADDQPGRLQSYIIREILEARTTAATEQKELDLCPYINMYGAKREALLTFMEHSCLPMVGKVATFGHQYAFARPPHWWLKDGNSGARFRSEPEELRRRLMGNPVSPTSAATGSEGGSGGDGDSRVAIPGIFGGGRGAVAAATATPTLGSNAQGFRHEAEARGDSVGSDKHRNS</sequence>
<evidence type="ECO:0000313" key="2">
    <source>
        <dbReference type="EMBL" id="GIL83240.1"/>
    </source>
</evidence>
<dbReference type="EMBL" id="BNCP01000026">
    <property type="protein sequence ID" value="GIL83240.1"/>
    <property type="molecule type" value="Genomic_DNA"/>
</dbReference>
<feature type="region of interest" description="Disordered" evidence="1">
    <location>
        <begin position="84"/>
        <end position="130"/>
    </location>
</feature>
<dbReference type="Proteomes" id="UP000747110">
    <property type="component" value="Unassembled WGS sequence"/>
</dbReference>
<feature type="non-terminal residue" evidence="2">
    <location>
        <position position="301"/>
    </location>
</feature>